<dbReference type="SUPFAM" id="SSF48452">
    <property type="entry name" value="TPR-like"/>
    <property type="match status" value="3"/>
</dbReference>
<name>A0A7W6ES82_9BACT</name>
<feature type="repeat" description="TPR" evidence="3">
    <location>
        <begin position="209"/>
        <end position="242"/>
    </location>
</feature>
<dbReference type="InterPro" id="IPR011990">
    <property type="entry name" value="TPR-like_helical_dom_sf"/>
</dbReference>
<dbReference type="PANTHER" id="PTHR45586:SF1">
    <property type="entry name" value="LIPOPOLYSACCHARIDE ASSEMBLY PROTEIN B"/>
    <property type="match status" value="1"/>
</dbReference>
<feature type="repeat" description="TPR" evidence="3">
    <location>
        <begin position="384"/>
        <end position="417"/>
    </location>
</feature>
<dbReference type="EMBL" id="JACIBY010000011">
    <property type="protein sequence ID" value="MBB3840450.1"/>
    <property type="molecule type" value="Genomic_DNA"/>
</dbReference>
<organism evidence="6 7">
    <name type="scientific">Runella defluvii</name>
    <dbReference type="NCBI Taxonomy" id="370973"/>
    <lineage>
        <taxon>Bacteria</taxon>
        <taxon>Pseudomonadati</taxon>
        <taxon>Bacteroidota</taxon>
        <taxon>Cytophagia</taxon>
        <taxon>Cytophagales</taxon>
        <taxon>Spirosomataceae</taxon>
        <taxon>Runella</taxon>
    </lineage>
</organism>
<comment type="caution">
    <text evidence="6">The sequence shown here is derived from an EMBL/GenBank/DDBJ whole genome shotgun (WGS) entry which is preliminary data.</text>
</comment>
<dbReference type="PANTHER" id="PTHR45586">
    <property type="entry name" value="TPR REPEAT-CONTAINING PROTEIN PA4667"/>
    <property type="match status" value="1"/>
</dbReference>
<dbReference type="InterPro" id="IPR051012">
    <property type="entry name" value="CellSynth/LPSAsmb/PSIAsmb"/>
</dbReference>
<feature type="signal peptide" evidence="5">
    <location>
        <begin position="1"/>
        <end position="24"/>
    </location>
</feature>
<evidence type="ECO:0000313" key="7">
    <source>
        <dbReference type="Proteomes" id="UP000541352"/>
    </source>
</evidence>
<feature type="region of interest" description="Disordered" evidence="4">
    <location>
        <begin position="563"/>
        <end position="590"/>
    </location>
</feature>
<dbReference type="Pfam" id="PF13181">
    <property type="entry name" value="TPR_8"/>
    <property type="match status" value="4"/>
</dbReference>
<dbReference type="InterPro" id="IPR019734">
    <property type="entry name" value="TPR_rpt"/>
</dbReference>
<keyword evidence="5" id="KW-0732">Signal</keyword>
<keyword evidence="2 3" id="KW-0802">TPR repeat</keyword>
<feature type="chain" id="PRO_5031394663" evidence="5">
    <location>
        <begin position="25"/>
        <end position="590"/>
    </location>
</feature>
<evidence type="ECO:0000256" key="3">
    <source>
        <dbReference type="PROSITE-ProRule" id="PRU00339"/>
    </source>
</evidence>
<feature type="repeat" description="TPR" evidence="3">
    <location>
        <begin position="175"/>
        <end position="208"/>
    </location>
</feature>
<dbReference type="RefSeq" id="WP_183977431.1">
    <property type="nucleotide sequence ID" value="NZ_JACIBY010000011.1"/>
</dbReference>
<accession>A0A7W6ES82</accession>
<feature type="compositionally biased region" description="Low complexity" evidence="4">
    <location>
        <begin position="567"/>
        <end position="590"/>
    </location>
</feature>
<evidence type="ECO:0000256" key="2">
    <source>
        <dbReference type="ARBA" id="ARBA00022803"/>
    </source>
</evidence>
<evidence type="ECO:0000256" key="4">
    <source>
        <dbReference type="SAM" id="MobiDB-lite"/>
    </source>
</evidence>
<dbReference type="Proteomes" id="UP000541352">
    <property type="component" value="Unassembled WGS sequence"/>
</dbReference>
<feature type="repeat" description="TPR" evidence="3">
    <location>
        <begin position="313"/>
        <end position="346"/>
    </location>
</feature>
<gene>
    <name evidence="6" type="ORF">FHS57_004470</name>
</gene>
<dbReference type="Gene3D" id="1.25.40.10">
    <property type="entry name" value="Tetratricopeptide repeat domain"/>
    <property type="match status" value="2"/>
</dbReference>
<feature type="repeat" description="TPR" evidence="3">
    <location>
        <begin position="56"/>
        <end position="89"/>
    </location>
</feature>
<evidence type="ECO:0000313" key="6">
    <source>
        <dbReference type="EMBL" id="MBB3840450.1"/>
    </source>
</evidence>
<dbReference type="AlphaFoldDB" id="A0A7W6ES82"/>
<dbReference type="Pfam" id="PF13174">
    <property type="entry name" value="TPR_6"/>
    <property type="match status" value="1"/>
</dbReference>
<sequence length="590" mass="65761">MNIRSKSWLVAFAASAFVYSQALAQDIATGLKQLDGNQACLAKETFEKLATSTPSAENQFYLGYYHLRTKQPDLAKEAFDKGLTADPKNPLNKVGIGAVALAKGDRTAAQTTFAEVLKSTKNKNVEVLQRISEAYTGYIVIDSLKPIYKTTDPAESIRLADLAVALMLKSGAKNQEVYMSKGDAFYLKGEAGPAVSAYEDAINANPSLGKAFAKIAKIYWGGRNLELAQTNFKKAIEVDPEYGPANKEYAELYFYVRQYKPASRYMDAYVEKLGVCATDDELLRSAQFNFVAEEFAKVNTKIAKVMSSGRTSDVLYRMQGWAAYKENQYDKAIQNLKKFIQQAPQKAIDNDYRYLGNAMLRISPADTAAAVAYLEKAAEIDTVDNGYKEIAAMYNGAKNYEKAIEYYEKVIKREKNPSLQDIVNLSLPLYNVANRIFPTGADSSALRQKKRDYFMKADELYKQMLERKPDYLYAHAQRAKANYYAYTREEAMANGLAIPLMENYVKLAEEDKAPMDEAKKANLKSFYQILGAYSVITLKDDAKAKEWFTKLITIDPGNKVADDFLNPKPETPAAPATPAKTPAKAPVKKA</sequence>
<evidence type="ECO:0000256" key="5">
    <source>
        <dbReference type="SAM" id="SignalP"/>
    </source>
</evidence>
<keyword evidence="1" id="KW-0677">Repeat</keyword>
<protein>
    <submittedName>
        <fullName evidence="6">Tetratricopeptide (TPR) repeat protein</fullName>
    </submittedName>
</protein>
<reference evidence="6 7" key="1">
    <citation type="submission" date="2020-08" db="EMBL/GenBank/DDBJ databases">
        <title>Genomic Encyclopedia of Type Strains, Phase IV (KMG-IV): sequencing the most valuable type-strain genomes for metagenomic binning, comparative biology and taxonomic classification.</title>
        <authorList>
            <person name="Goeker M."/>
        </authorList>
    </citation>
    <scope>NUCLEOTIDE SEQUENCE [LARGE SCALE GENOMIC DNA]</scope>
    <source>
        <strain evidence="6 7">DSM 17976</strain>
    </source>
</reference>
<evidence type="ECO:0000256" key="1">
    <source>
        <dbReference type="ARBA" id="ARBA00022737"/>
    </source>
</evidence>
<proteinExistence type="predicted"/>
<dbReference type="SMART" id="SM00028">
    <property type="entry name" value="TPR"/>
    <property type="match status" value="5"/>
</dbReference>
<keyword evidence="7" id="KW-1185">Reference proteome</keyword>
<dbReference type="PROSITE" id="PS50005">
    <property type="entry name" value="TPR"/>
    <property type="match status" value="5"/>
</dbReference>